<dbReference type="RefSeq" id="WP_073383612.1">
    <property type="nucleotide sequence ID" value="NZ_DBGDOQ010000015.1"/>
</dbReference>
<dbReference type="AlphaFoldDB" id="A0AB74F5U5"/>
<evidence type="ECO:0000313" key="3">
    <source>
        <dbReference type="Proteomes" id="UP000184012"/>
    </source>
</evidence>
<sequence length="125" mass="14063">MKLNIEIFRALADLKTRDDVLNALQETSDSDAYFYELLDSIEVESSGSQKSLVDMIRDAHSASLTDAFDAGVAYGLHIGREIERIIDDPVKMTKEYTKQWTSAREECPVKEKSSDRVGALRSEES</sequence>
<gene>
    <name evidence="2" type="ORF">SAMN04515649_12014</name>
</gene>
<dbReference type="EMBL" id="FRBP01000020">
    <property type="protein sequence ID" value="SHM54066.1"/>
    <property type="molecule type" value="Genomic_DNA"/>
</dbReference>
<protein>
    <submittedName>
        <fullName evidence="2">Uncharacterized protein</fullName>
    </submittedName>
</protein>
<feature type="region of interest" description="Disordered" evidence="1">
    <location>
        <begin position="101"/>
        <end position="125"/>
    </location>
</feature>
<dbReference type="Proteomes" id="UP000184012">
    <property type="component" value="Unassembled WGS sequence"/>
</dbReference>
<reference evidence="2 3" key="1">
    <citation type="submission" date="2016-11" db="EMBL/GenBank/DDBJ databases">
        <authorList>
            <person name="Varghese N."/>
            <person name="Submissions S."/>
        </authorList>
    </citation>
    <scope>NUCLEOTIDE SEQUENCE [LARGE SCALE GENOMIC DNA]</scope>
    <source>
        <strain evidence="2 3">FD</strain>
    </source>
</reference>
<name>A0AB74F5U5_9FIRM</name>
<evidence type="ECO:0000256" key="1">
    <source>
        <dbReference type="SAM" id="MobiDB-lite"/>
    </source>
</evidence>
<proteinExistence type="predicted"/>
<accession>A0AB74F5U5</accession>
<comment type="caution">
    <text evidence="2">The sequence shown here is derived from an EMBL/GenBank/DDBJ whole genome shotgun (WGS) entry which is preliminary data.</text>
</comment>
<evidence type="ECO:0000313" key="2">
    <source>
        <dbReference type="EMBL" id="SHM54066.1"/>
    </source>
</evidence>
<organism evidence="2 3">
    <name type="scientific">Eubacterium callanderi</name>
    <dbReference type="NCBI Taxonomy" id="53442"/>
    <lineage>
        <taxon>Bacteria</taxon>
        <taxon>Bacillati</taxon>
        <taxon>Bacillota</taxon>
        <taxon>Clostridia</taxon>
        <taxon>Eubacteriales</taxon>
        <taxon>Eubacteriaceae</taxon>
        <taxon>Eubacterium</taxon>
    </lineage>
</organism>
<feature type="compositionally biased region" description="Basic and acidic residues" evidence="1">
    <location>
        <begin position="101"/>
        <end position="115"/>
    </location>
</feature>